<gene>
    <name evidence="2" type="ORF">SAMN04489742_3675</name>
</gene>
<keyword evidence="3" id="KW-1185">Reference proteome</keyword>
<proteinExistence type="predicted"/>
<dbReference type="Pfam" id="PF11303">
    <property type="entry name" value="DUF3105"/>
    <property type="match status" value="1"/>
</dbReference>
<sequence length="212" mass="23150">MTNPKKQDRDARREQIQKLKAQQRAQERRRNFLIYGGTGLVLLGLVVWVAVVIGGEARKSRELSEAAAQPVAGVQTYEDLSNRHVETAVEYDQNPGVGGDHSPVWTNCGVYTEPVDEGRGIHSMEHGAVWITYRPDLPQREINLLTDLVGERSYVLLSPNPDQETPVAASAWGTQLTVDTASDSRLAPFLAKYVQGEQTPEPGAACTGGVDG</sequence>
<name>A0A1H1FVF4_9MICC</name>
<dbReference type="KEGG" id="acry:AC20117_20995"/>
<accession>A0A1H1FVF4</accession>
<reference evidence="2 3" key="1">
    <citation type="submission" date="2016-10" db="EMBL/GenBank/DDBJ databases">
        <authorList>
            <person name="de Groot N.N."/>
        </authorList>
    </citation>
    <scope>NUCLEOTIDE SEQUENCE [LARGE SCALE GENOMIC DNA]</scope>
    <source>
        <strain evidence="2 3">DSM 20117</strain>
    </source>
</reference>
<dbReference type="Proteomes" id="UP000181917">
    <property type="component" value="Unassembled WGS sequence"/>
</dbReference>
<dbReference type="STRING" id="37928.SAMN04489742_3675"/>
<evidence type="ECO:0008006" key="4">
    <source>
        <dbReference type="Google" id="ProtNLM"/>
    </source>
</evidence>
<keyword evidence="1" id="KW-0812">Transmembrane</keyword>
<dbReference type="AlphaFoldDB" id="A0A1H1FVF4"/>
<feature type="transmembrane region" description="Helical" evidence="1">
    <location>
        <begin position="32"/>
        <end position="54"/>
    </location>
</feature>
<protein>
    <recommendedName>
        <fullName evidence="4">DUF3105 domain-containing protein</fullName>
    </recommendedName>
</protein>
<keyword evidence="1" id="KW-0472">Membrane</keyword>
<organism evidence="2 3">
    <name type="scientific">Crystallibacter crystallopoietes</name>
    <dbReference type="NCBI Taxonomy" id="37928"/>
    <lineage>
        <taxon>Bacteria</taxon>
        <taxon>Bacillati</taxon>
        <taxon>Actinomycetota</taxon>
        <taxon>Actinomycetes</taxon>
        <taxon>Micrococcales</taxon>
        <taxon>Micrococcaceae</taxon>
        <taxon>Crystallibacter</taxon>
    </lineage>
</organism>
<evidence type="ECO:0000256" key="1">
    <source>
        <dbReference type="SAM" id="Phobius"/>
    </source>
</evidence>
<dbReference type="OrthoDB" id="164831at2"/>
<evidence type="ECO:0000313" key="2">
    <source>
        <dbReference type="EMBL" id="SDR04891.1"/>
    </source>
</evidence>
<keyword evidence="1" id="KW-1133">Transmembrane helix</keyword>
<dbReference type="RefSeq" id="WP_074701842.1">
    <property type="nucleotide sequence ID" value="NZ_CP018863.1"/>
</dbReference>
<dbReference type="EMBL" id="FNKH01000002">
    <property type="protein sequence ID" value="SDR04891.1"/>
    <property type="molecule type" value="Genomic_DNA"/>
</dbReference>
<evidence type="ECO:0000313" key="3">
    <source>
        <dbReference type="Proteomes" id="UP000181917"/>
    </source>
</evidence>
<dbReference type="InterPro" id="IPR021454">
    <property type="entry name" value="DUF3105"/>
</dbReference>